<feature type="region of interest" description="Disordered" evidence="4">
    <location>
        <begin position="1"/>
        <end position="37"/>
    </location>
</feature>
<dbReference type="GO" id="GO:0003677">
    <property type="term" value="F:DNA binding"/>
    <property type="evidence" value="ECO:0007669"/>
    <property type="project" value="InterPro"/>
</dbReference>
<feature type="compositionally biased region" description="Polar residues" evidence="4">
    <location>
        <begin position="184"/>
        <end position="195"/>
    </location>
</feature>
<feature type="region of interest" description="Disordered" evidence="4">
    <location>
        <begin position="178"/>
        <end position="200"/>
    </location>
</feature>
<accession>A0A8K0SKH3</accession>
<protein>
    <submittedName>
        <fullName evidence="5">Uncharacterized protein</fullName>
    </submittedName>
</protein>
<dbReference type="EMBL" id="JAGPNK010000013">
    <property type="protein sequence ID" value="KAH7309896.1"/>
    <property type="molecule type" value="Genomic_DNA"/>
</dbReference>
<keyword evidence="6" id="KW-1185">Reference proteome</keyword>
<evidence type="ECO:0000256" key="2">
    <source>
        <dbReference type="ARBA" id="ARBA00022454"/>
    </source>
</evidence>
<comment type="caution">
    <text evidence="5">The sequence shown here is derived from an EMBL/GenBank/DDBJ whole genome shotgun (WGS) entry which is preliminary data.</text>
</comment>
<sequence>MARAKQTARKSTGGRAPRTQLAGDTSHRRPPIPIPERNCLGDIPEHNYLEEARQLAGWRQRATELNDQNSPPNPDNCLFHIYIEAMRSSNVVVLFCKPDICVHFSGHIYRLNQQDFDGFVTLAHAALSDRKIRRPSRILAFTCRSNVVLKVITGAWTSFTGRTYPEFSEARCTNFGPYPPETFASPSTDPESSENGPGPKMHALTALLSLAYVGVEGDPEEVEFSSDIQSGPISQIATMYENAVFARLAEDFAEMEDARTQQEVSAQVRSELQASLQRQPGASVKR</sequence>
<reference evidence="5" key="1">
    <citation type="journal article" date="2021" name="Nat. Commun.">
        <title>Genetic determinants of endophytism in the Arabidopsis root mycobiome.</title>
        <authorList>
            <person name="Mesny F."/>
            <person name="Miyauchi S."/>
            <person name="Thiergart T."/>
            <person name="Pickel B."/>
            <person name="Atanasova L."/>
            <person name="Karlsson M."/>
            <person name="Huettel B."/>
            <person name="Barry K.W."/>
            <person name="Haridas S."/>
            <person name="Chen C."/>
            <person name="Bauer D."/>
            <person name="Andreopoulos W."/>
            <person name="Pangilinan J."/>
            <person name="LaButti K."/>
            <person name="Riley R."/>
            <person name="Lipzen A."/>
            <person name="Clum A."/>
            <person name="Drula E."/>
            <person name="Henrissat B."/>
            <person name="Kohler A."/>
            <person name="Grigoriev I.V."/>
            <person name="Martin F.M."/>
            <person name="Hacquard S."/>
        </authorList>
    </citation>
    <scope>NUCLEOTIDE SEQUENCE</scope>
    <source>
        <strain evidence="5">MPI-CAGE-CH-0235</strain>
    </source>
</reference>
<dbReference type="Proteomes" id="UP000813444">
    <property type="component" value="Unassembled WGS sequence"/>
</dbReference>
<keyword evidence="2" id="KW-0158">Chromosome</keyword>
<dbReference type="InterPro" id="IPR000164">
    <property type="entry name" value="Histone_H3/CENP-A"/>
</dbReference>
<dbReference type="GO" id="GO:0030527">
    <property type="term" value="F:structural constituent of chromatin"/>
    <property type="evidence" value="ECO:0007669"/>
    <property type="project" value="InterPro"/>
</dbReference>
<dbReference type="PRINTS" id="PR00622">
    <property type="entry name" value="HISTONEH3"/>
</dbReference>
<name>A0A8K0SKH3_9HYPO</name>
<dbReference type="AlphaFoldDB" id="A0A8K0SKH3"/>
<comment type="subcellular location">
    <subcellularLocation>
        <location evidence="1">Chromosome</location>
    </subcellularLocation>
</comment>
<dbReference type="OrthoDB" id="5149150at2759"/>
<evidence type="ECO:0000256" key="1">
    <source>
        <dbReference type="ARBA" id="ARBA00004286"/>
    </source>
</evidence>
<evidence type="ECO:0000256" key="4">
    <source>
        <dbReference type="SAM" id="MobiDB-lite"/>
    </source>
</evidence>
<evidence type="ECO:0000256" key="3">
    <source>
        <dbReference type="ARBA" id="ARBA00023269"/>
    </source>
</evidence>
<proteinExistence type="predicted"/>
<dbReference type="GO" id="GO:0000786">
    <property type="term" value="C:nucleosome"/>
    <property type="evidence" value="ECO:0007669"/>
    <property type="project" value="UniProtKB-KW"/>
</dbReference>
<keyword evidence="3" id="KW-0238">DNA-binding</keyword>
<evidence type="ECO:0000313" key="6">
    <source>
        <dbReference type="Proteomes" id="UP000813444"/>
    </source>
</evidence>
<keyword evidence="3" id="KW-0544">Nucleosome core</keyword>
<gene>
    <name evidence="5" type="ORF">B0I35DRAFT_440792</name>
</gene>
<evidence type="ECO:0000313" key="5">
    <source>
        <dbReference type="EMBL" id="KAH7309896.1"/>
    </source>
</evidence>
<organism evidence="5 6">
    <name type="scientific">Stachybotrys elegans</name>
    <dbReference type="NCBI Taxonomy" id="80388"/>
    <lineage>
        <taxon>Eukaryota</taxon>
        <taxon>Fungi</taxon>
        <taxon>Dikarya</taxon>
        <taxon>Ascomycota</taxon>
        <taxon>Pezizomycotina</taxon>
        <taxon>Sordariomycetes</taxon>
        <taxon>Hypocreomycetidae</taxon>
        <taxon>Hypocreales</taxon>
        <taxon>Stachybotryaceae</taxon>
        <taxon>Stachybotrys</taxon>
    </lineage>
</organism>